<dbReference type="Gramene" id="OBART12G07470.1">
    <property type="protein sequence ID" value="OBART12G07470.1"/>
    <property type="gene ID" value="OBART12G07470"/>
</dbReference>
<organism evidence="1">
    <name type="scientific">Oryza barthii</name>
    <dbReference type="NCBI Taxonomy" id="65489"/>
    <lineage>
        <taxon>Eukaryota</taxon>
        <taxon>Viridiplantae</taxon>
        <taxon>Streptophyta</taxon>
        <taxon>Embryophyta</taxon>
        <taxon>Tracheophyta</taxon>
        <taxon>Spermatophyta</taxon>
        <taxon>Magnoliopsida</taxon>
        <taxon>Liliopsida</taxon>
        <taxon>Poales</taxon>
        <taxon>Poaceae</taxon>
        <taxon>BOP clade</taxon>
        <taxon>Oryzoideae</taxon>
        <taxon>Oryzeae</taxon>
        <taxon>Oryzinae</taxon>
        <taxon>Oryza</taxon>
    </lineage>
</organism>
<keyword evidence="2" id="KW-1185">Reference proteome</keyword>
<protein>
    <submittedName>
        <fullName evidence="1">Uncharacterized protein</fullName>
    </submittedName>
</protein>
<reference evidence="1" key="1">
    <citation type="journal article" date="2009" name="Rice">
        <title>De Novo Next Generation Sequencing of Plant Genomes.</title>
        <authorList>
            <person name="Rounsley S."/>
            <person name="Marri P.R."/>
            <person name="Yu Y."/>
            <person name="He R."/>
            <person name="Sisneros N."/>
            <person name="Goicoechea J.L."/>
            <person name="Lee S.J."/>
            <person name="Angelova A."/>
            <person name="Kudrna D."/>
            <person name="Luo M."/>
            <person name="Affourtit J."/>
            <person name="Desany B."/>
            <person name="Knight J."/>
            <person name="Niazi F."/>
            <person name="Egholm M."/>
            <person name="Wing R.A."/>
        </authorList>
    </citation>
    <scope>NUCLEOTIDE SEQUENCE [LARGE SCALE GENOMIC DNA]</scope>
    <source>
        <strain evidence="1">cv. IRGC 105608</strain>
    </source>
</reference>
<dbReference type="AlphaFoldDB" id="A0A0D3HSZ4"/>
<dbReference type="PaxDb" id="65489-OBART12G07470.1"/>
<evidence type="ECO:0000313" key="1">
    <source>
        <dbReference type="EnsemblPlants" id="OBART12G07470.1"/>
    </source>
</evidence>
<dbReference type="HOGENOM" id="CLU_1920294_0_0_1"/>
<accession>A0A0D3HSZ4</accession>
<dbReference type="Proteomes" id="UP000026960">
    <property type="component" value="Chromosome 12"/>
</dbReference>
<evidence type="ECO:0000313" key="2">
    <source>
        <dbReference type="Proteomes" id="UP000026960"/>
    </source>
</evidence>
<dbReference type="EnsemblPlants" id="OBART12G07470.1">
    <property type="protein sequence ID" value="OBART12G07470.1"/>
    <property type="gene ID" value="OBART12G07470"/>
</dbReference>
<name>A0A0D3HSZ4_9ORYZ</name>
<reference evidence="1" key="2">
    <citation type="submission" date="2015-03" db="UniProtKB">
        <authorList>
            <consortium name="EnsemblPlants"/>
        </authorList>
    </citation>
    <scope>IDENTIFICATION</scope>
</reference>
<sequence>MDSPPPPPSLPPASPLPLPTWQPDPSPAVLPWPDLLAGAAAATRRLIAAHSRHFLALSSLLLLPLSLLLSLPAPFLPPEYHEYIVTASDGICAYRSLSLCLLFALGSKNEDDDPDGVLVYTVDKMFVSYSGM</sequence>
<proteinExistence type="predicted"/>